<dbReference type="InterPro" id="IPR045009">
    <property type="entry name" value="CASPL-5"/>
</dbReference>
<feature type="domain" description="Squalene epoxidase" evidence="11">
    <location>
        <begin position="230"/>
        <end position="310"/>
    </location>
</feature>
<reference evidence="12 13" key="1">
    <citation type="submission" date="2017-11" db="EMBL/GenBank/DDBJ databases">
        <title>De-novo sequencing of pomegranate (Punica granatum L.) genome.</title>
        <authorList>
            <person name="Akparov Z."/>
            <person name="Amiraslanov A."/>
            <person name="Hajiyeva S."/>
            <person name="Abbasov M."/>
            <person name="Kaur K."/>
            <person name="Hamwieh A."/>
            <person name="Solovyev V."/>
            <person name="Salamov A."/>
            <person name="Braich B."/>
            <person name="Kosarev P."/>
            <person name="Mahmoud A."/>
            <person name="Hajiyev E."/>
            <person name="Babayeva S."/>
            <person name="Izzatullayeva V."/>
            <person name="Mammadov A."/>
            <person name="Mammadov A."/>
            <person name="Sharifova S."/>
            <person name="Ojaghi J."/>
            <person name="Eynullazada K."/>
            <person name="Bayramov B."/>
            <person name="Abdulazimova A."/>
            <person name="Shahmuradov I."/>
        </authorList>
    </citation>
    <scope>NUCLEOTIDE SEQUENCE [LARGE SCALE GENOMIC DNA]</scope>
    <source>
        <strain evidence="13">cv. AG2017</strain>
        <tissue evidence="12">Leaf</tissue>
    </source>
</reference>
<comment type="similarity">
    <text evidence="2 8">Belongs to the Casparian strip membrane proteins (CASP) family.</text>
</comment>
<dbReference type="Proteomes" id="UP000233551">
    <property type="component" value="Unassembled WGS sequence"/>
</dbReference>
<dbReference type="Pfam" id="PF04535">
    <property type="entry name" value="CASP_dom"/>
    <property type="match status" value="1"/>
</dbReference>
<evidence type="ECO:0000256" key="1">
    <source>
        <dbReference type="ARBA" id="ARBA00004651"/>
    </source>
</evidence>
<evidence type="ECO:0000256" key="6">
    <source>
        <dbReference type="ARBA" id="ARBA00022989"/>
    </source>
</evidence>
<evidence type="ECO:0000256" key="9">
    <source>
        <dbReference type="SAM" id="MobiDB-lite"/>
    </source>
</evidence>
<evidence type="ECO:0000256" key="7">
    <source>
        <dbReference type="ARBA" id="ARBA00023136"/>
    </source>
</evidence>
<keyword evidence="5 8" id="KW-0812">Transmembrane</keyword>
<evidence type="ECO:0000256" key="2">
    <source>
        <dbReference type="ARBA" id="ARBA00007651"/>
    </source>
</evidence>
<dbReference type="GO" id="GO:0004506">
    <property type="term" value="F:squalene monooxygenase activity"/>
    <property type="evidence" value="ECO:0007669"/>
    <property type="project" value="InterPro"/>
</dbReference>
<name>A0A2I0HHR8_PUNGR</name>
<feature type="transmembrane region" description="Helical" evidence="8">
    <location>
        <begin position="59"/>
        <end position="78"/>
    </location>
</feature>
<feature type="region of interest" description="Disordered" evidence="9">
    <location>
        <begin position="1"/>
        <end position="24"/>
    </location>
</feature>
<keyword evidence="6 8" id="KW-1133">Transmembrane helix</keyword>
<feature type="domain" description="Casparian strip membrane protein" evidence="10">
    <location>
        <begin position="54"/>
        <end position="170"/>
    </location>
</feature>
<keyword evidence="4 8" id="KW-1003">Cell membrane</keyword>
<dbReference type="Pfam" id="PF08491">
    <property type="entry name" value="SE"/>
    <property type="match status" value="1"/>
</dbReference>
<dbReference type="EMBL" id="PGOL01009105">
    <property type="protein sequence ID" value="PKI31241.1"/>
    <property type="molecule type" value="Genomic_DNA"/>
</dbReference>
<evidence type="ECO:0000313" key="12">
    <source>
        <dbReference type="EMBL" id="PKI31241.1"/>
    </source>
</evidence>
<dbReference type="AlphaFoldDB" id="A0A2I0HHR8"/>
<dbReference type="InterPro" id="IPR013698">
    <property type="entry name" value="Squalene_epoxidase"/>
</dbReference>
<evidence type="ECO:0000256" key="4">
    <source>
        <dbReference type="ARBA" id="ARBA00022475"/>
    </source>
</evidence>
<evidence type="ECO:0000256" key="3">
    <source>
        <dbReference type="ARBA" id="ARBA00011489"/>
    </source>
</evidence>
<keyword evidence="7 8" id="KW-0472">Membrane</keyword>
<accession>A0A2I0HHR8</accession>
<dbReference type="PANTHER" id="PTHR32021">
    <property type="entry name" value="CASP-LIKE PROTEIN 5B3"/>
    <property type="match status" value="1"/>
</dbReference>
<evidence type="ECO:0000259" key="11">
    <source>
        <dbReference type="Pfam" id="PF08491"/>
    </source>
</evidence>
<proteinExistence type="inferred from homology"/>
<evidence type="ECO:0000259" key="10">
    <source>
        <dbReference type="Pfam" id="PF04535"/>
    </source>
</evidence>
<comment type="caution">
    <text evidence="12">The sequence shown here is derived from an EMBL/GenBank/DDBJ whole genome shotgun (WGS) entry which is preliminary data.</text>
</comment>
<organism evidence="12 13">
    <name type="scientific">Punica granatum</name>
    <name type="common">Pomegranate</name>
    <dbReference type="NCBI Taxonomy" id="22663"/>
    <lineage>
        <taxon>Eukaryota</taxon>
        <taxon>Viridiplantae</taxon>
        <taxon>Streptophyta</taxon>
        <taxon>Embryophyta</taxon>
        <taxon>Tracheophyta</taxon>
        <taxon>Spermatophyta</taxon>
        <taxon>Magnoliopsida</taxon>
        <taxon>eudicotyledons</taxon>
        <taxon>Gunneridae</taxon>
        <taxon>Pentapetalae</taxon>
        <taxon>rosids</taxon>
        <taxon>malvids</taxon>
        <taxon>Myrtales</taxon>
        <taxon>Lythraceae</taxon>
        <taxon>Punica</taxon>
    </lineage>
</organism>
<comment type="subcellular location">
    <subcellularLocation>
        <location evidence="1 8">Cell membrane</location>
        <topology evidence="1 8">Multi-pass membrane protein</topology>
    </subcellularLocation>
</comment>
<protein>
    <recommendedName>
        <fullName evidence="8">CASP-like protein</fullName>
    </recommendedName>
</protein>
<dbReference type="InterPro" id="IPR006702">
    <property type="entry name" value="CASP_dom"/>
</dbReference>
<keyword evidence="13" id="KW-1185">Reference proteome</keyword>
<dbReference type="PANTHER" id="PTHR32021:SF16">
    <property type="entry name" value="CASP-LIKE PROTEIN 5A2"/>
    <property type="match status" value="1"/>
</dbReference>
<dbReference type="GO" id="GO:0050660">
    <property type="term" value="F:flavin adenine dinucleotide binding"/>
    <property type="evidence" value="ECO:0007669"/>
    <property type="project" value="InterPro"/>
</dbReference>
<feature type="transmembrane region" description="Helical" evidence="8">
    <location>
        <begin position="133"/>
        <end position="153"/>
    </location>
</feature>
<feature type="compositionally biased region" description="Low complexity" evidence="9">
    <location>
        <begin position="1"/>
        <end position="20"/>
    </location>
</feature>
<gene>
    <name evidence="12" type="ORF">CRG98_048369</name>
</gene>
<feature type="transmembrane region" description="Helical" evidence="8">
    <location>
        <begin position="90"/>
        <end position="113"/>
    </location>
</feature>
<sequence length="362" mass="39458">MGDDSGICCSGSSSSISGPPSRKKDSLHLKMNFHPALEIMEGSNAPRARMQAEASRAGLPLRVMQIVFAVAMISVVAIAHEFSSIPTFRFLAAAFGLQCFWSIFMVLMDLYALHSGHKWNTKLVLTLFTVGDGVTFILTLVAVCASAGVAVLIERDRRSCILSVCAQFRVATAQLNSCKQYSQHLCQPASEQYCITSLLPDISNLLLIIRHENELIQHRIDMNIKVEYFHPLTGGGRTVALSDIVVLRNILQGCDLCETSMIQAAALCKYLESFYTLHKGHCAKSSVLHLTQKGSRSDRACFDYLSLGEGASGIIFFIIKAEGVRQMFFPATGPARILLSSPGSLNIPRTTISSKSNGSFPS</sequence>
<comment type="caution">
    <text evidence="8">Lacks conserved residue(s) required for the propagation of feature annotation.</text>
</comment>
<dbReference type="GO" id="GO:0005886">
    <property type="term" value="C:plasma membrane"/>
    <property type="evidence" value="ECO:0007669"/>
    <property type="project" value="UniProtKB-SubCell"/>
</dbReference>
<evidence type="ECO:0000256" key="8">
    <source>
        <dbReference type="RuleBase" id="RU361233"/>
    </source>
</evidence>
<evidence type="ECO:0000256" key="5">
    <source>
        <dbReference type="ARBA" id="ARBA00022692"/>
    </source>
</evidence>
<dbReference type="STRING" id="22663.A0A2I0HHR8"/>
<comment type="subunit">
    <text evidence="3 8">Homodimer and heterodimers.</text>
</comment>
<evidence type="ECO:0000313" key="13">
    <source>
        <dbReference type="Proteomes" id="UP000233551"/>
    </source>
</evidence>